<dbReference type="PRINTS" id="PR00344">
    <property type="entry name" value="BCTRLSENSOR"/>
</dbReference>
<dbReference type="PROSITE" id="PS50109">
    <property type="entry name" value="HIS_KIN"/>
    <property type="match status" value="1"/>
</dbReference>
<feature type="transmembrane region" description="Helical" evidence="7">
    <location>
        <begin position="39"/>
        <end position="58"/>
    </location>
</feature>
<dbReference type="SUPFAM" id="SSF47384">
    <property type="entry name" value="Homodimeric domain of signal transducing histidine kinase"/>
    <property type="match status" value="1"/>
</dbReference>
<evidence type="ECO:0000256" key="4">
    <source>
        <dbReference type="ARBA" id="ARBA00022679"/>
    </source>
</evidence>
<feature type="domain" description="Histidine kinase" evidence="8">
    <location>
        <begin position="129"/>
        <end position="349"/>
    </location>
</feature>
<dbReference type="InterPro" id="IPR004358">
    <property type="entry name" value="Sig_transdc_His_kin-like_C"/>
</dbReference>
<dbReference type="RefSeq" id="WP_092457652.1">
    <property type="nucleotide sequence ID" value="NZ_FPCJ01000001.1"/>
</dbReference>
<evidence type="ECO:0000256" key="2">
    <source>
        <dbReference type="ARBA" id="ARBA00012438"/>
    </source>
</evidence>
<dbReference type="Proteomes" id="UP000199537">
    <property type="component" value="Unassembled WGS sequence"/>
</dbReference>
<dbReference type="FunFam" id="3.30.565.10:FF:000006">
    <property type="entry name" value="Sensor histidine kinase WalK"/>
    <property type="match status" value="1"/>
</dbReference>
<dbReference type="InterPro" id="IPR036890">
    <property type="entry name" value="HATPase_C_sf"/>
</dbReference>
<dbReference type="STRING" id="1393122.SAMN05660895_0650"/>
<dbReference type="Pfam" id="PF00512">
    <property type="entry name" value="HisKA"/>
    <property type="match status" value="1"/>
</dbReference>
<dbReference type="Gene3D" id="3.30.565.10">
    <property type="entry name" value="Histidine kinase-like ATPase, C-terminal domain"/>
    <property type="match status" value="1"/>
</dbReference>
<organism evidence="9 10">
    <name type="scientific">Thermoflavifilum thermophilum</name>
    <dbReference type="NCBI Taxonomy" id="1393122"/>
    <lineage>
        <taxon>Bacteria</taxon>
        <taxon>Pseudomonadati</taxon>
        <taxon>Bacteroidota</taxon>
        <taxon>Chitinophagia</taxon>
        <taxon>Chitinophagales</taxon>
        <taxon>Chitinophagaceae</taxon>
        <taxon>Thermoflavifilum</taxon>
    </lineage>
</organism>
<keyword evidence="5 9" id="KW-0418">Kinase</keyword>
<dbReference type="Pfam" id="PF02518">
    <property type="entry name" value="HATPase_c"/>
    <property type="match status" value="1"/>
</dbReference>
<sequence length="350" mass="40232">MLFNDKNLSTGKLSFLSAIIIGIVAMLVGALMHLHILQLLWLSLVTWAAAFAIIRYVMEKFLYRKIKLIYKLIYQTKATPQEEFFQSHVLPKPTLEEVQHDVELWASQQRNELEVLRKNEKFRKEFLMNLSHELKTPIFAIQGYIHTLLDGAIEDAEVNRTFLKNAAKNIDRLCRLIDDVDEISRLESGEIQLNKEAFVIQDLIKDVFDLLSLKAAQKNIQFYLKKGCETPVTVYADKERIREVLINLIDNSIKYGKRDGHTFASVYNTDEQHVLIEISDDGIGIAEEHLTRVFERFYRTDKARSRDAGGTGLGLAIVKHIIEAHGQTIHVRSKPDIGSTFGFTLELFRE</sequence>
<dbReference type="PANTHER" id="PTHR43711">
    <property type="entry name" value="TWO-COMPONENT HISTIDINE KINASE"/>
    <property type="match status" value="1"/>
</dbReference>
<evidence type="ECO:0000256" key="5">
    <source>
        <dbReference type="ARBA" id="ARBA00022777"/>
    </source>
</evidence>
<reference evidence="10" key="1">
    <citation type="submission" date="2016-10" db="EMBL/GenBank/DDBJ databases">
        <authorList>
            <person name="Varghese N."/>
            <person name="Submissions S."/>
        </authorList>
    </citation>
    <scope>NUCLEOTIDE SEQUENCE [LARGE SCALE GENOMIC DNA]</scope>
    <source>
        <strain evidence="10">DSM 14807</strain>
    </source>
</reference>
<dbReference type="SMART" id="SM00388">
    <property type="entry name" value="HisKA"/>
    <property type="match status" value="1"/>
</dbReference>
<dbReference type="InterPro" id="IPR050736">
    <property type="entry name" value="Sensor_HK_Regulatory"/>
</dbReference>
<keyword evidence="4" id="KW-0808">Transferase</keyword>
<dbReference type="SMART" id="SM00387">
    <property type="entry name" value="HATPase_c"/>
    <property type="match status" value="1"/>
</dbReference>
<evidence type="ECO:0000259" key="8">
    <source>
        <dbReference type="PROSITE" id="PS50109"/>
    </source>
</evidence>
<dbReference type="AlphaFoldDB" id="A0A1I7N5F8"/>
<dbReference type="Gene3D" id="1.10.287.130">
    <property type="match status" value="1"/>
</dbReference>
<dbReference type="CDD" id="cd00075">
    <property type="entry name" value="HATPase"/>
    <property type="match status" value="1"/>
</dbReference>
<protein>
    <recommendedName>
        <fullName evidence="2">histidine kinase</fullName>
        <ecNumber evidence="2">2.7.13.3</ecNumber>
    </recommendedName>
</protein>
<evidence type="ECO:0000256" key="7">
    <source>
        <dbReference type="SAM" id="Phobius"/>
    </source>
</evidence>
<evidence type="ECO:0000256" key="3">
    <source>
        <dbReference type="ARBA" id="ARBA00022553"/>
    </source>
</evidence>
<evidence type="ECO:0000313" key="9">
    <source>
        <dbReference type="EMBL" id="SFV29882.1"/>
    </source>
</evidence>
<accession>A0A1I7N5F8</accession>
<keyword evidence="7" id="KW-0812">Transmembrane</keyword>
<dbReference type="CDD" id="cd00082">
    <property type="entry name" value="HisKA"/>
    <property type="match status" value="1"/>
</dbReference>
<dbReference type="InterPro" id="IPR005467">
    <property type="entry name" value="His_kinase_dom"/>
</dbReference>
<dbReference type="OrthoDB" id="9804645at2"/>
<keyword evidence="10" id="KW-1185">Reference proteome</keyword>
<keyword evidence="7" id="KW-1133">Transmembrane helix</keyword>
<dbReference type="SUPFAM" id="SSF55874">
    <property type="entry name" value="ATPase domain of HSP90 chaperone/DNA topoisomerase II/histidine kinase"/>
    <property type="match status" value="1"/>
</dbReference>
<keyword evidence="7" id="KW-0472">Membrane</keyword>
<dbReference type="EMBL" id="FPCJ01000001">
    <property type="protein sequence ID" value="SFV29882.1"/>
    <property type="molecule type" value="Genomic_DNA"/>
</dbReference>
<proteinExistence type="predicted"/>
<feature type="transmembrane region" description="Helical" evidence="7">
    <location>
        <begin position="12"/>
        <end position="33"/>
    </location>
</feature>
<dbReference type="InterPro" id="IPR036097">
    <property type="entry name" value="HisK_dim/P_sf"/>
</dbReference>
<evidence type="ECO:0000256" key="1">
    <source>
        <dbReference type="ARBA" id="ARBA00000085"/>
    </source>
</evidence>
<dbReference type="InterPro" id="IPR003661">
    <property type="entry name" value="HisK_dim/P_dom"/>
</dbReference>
<dbReference type="GO" id="GO:0000155">
    <property type="term" value="F:phosphorelay sensor kinase activity"/>
    <property type="evidence" value="ECO:0007669"/>
    <property type="project" value="InterPro"/>
</dbReference>
<comment type="catalytic activity">
    <reaction evidence="1">
        <text>ATP + protein L-histidine = ADP + protein N-phospho-L-histidine.</text>
        <dbReference type="EC" id="2.7.13.3"/>
    </reaction>
</comment>
<dbReference type="InterPro" id="IPR003594">
    <property type="entry name" value="HATPase_dom"/>
</dbReference>
<evidence type="ECO:0000256" key="6">
    <source>
        <dbReference type="ARBA" id="ARBA00023012"/>
    </source>
</evidence>
<gene>
    <name evidence="9" type="ORF">SAMN05660895_0650</name>
</gene>
<keyword evidence="6" id="KW-0902">Two-component regulatory system</keyword>
<keyword evidence="3" id="KW-0597">Phosphoprotein</keyword>
<evidence type="ECO:0000313" key="10">
    <source>
        <dbReference type="Proteomes" id="UP000199537"/>
    </source>
</evidence>
<dbReference type="PANTHER" id="PTHR43711:SF1">
    <property type="entry name" value="HISTIDINE KINASE 1"/>
    <property type="match status" value="1"/>
</dbReference>
<name>A0A1I7N5F8_9BACT</name>
<dbReference type="EC" id="2.7.13.3" evidence="2"/>